<reference evidence="3" key="1">
    <citation type="submission" date="2017-06" db="EMBL/GenBank/DDBJ databases">
        <authorList>
            <person name="Varghese N."/>
            <person name="Submissions S."/>
        </authorList>
    </citation>
    <scope>NUCLEOTIDE SEQUENCE [LARGE SCALE GENOMIC DNA]</scope>
    <source>
        <strain evidence="3">CIP 108523</strain>
    </source>
</reference>
<organism evidence="2 3">
    <name type="scientific">Pseudomonas segetis</name>
    <dbReference type="NCBI Taxonomy" id="298908"/>
    <lineage>
        <taxon>Bacteria</taxon>
        <taxon>Pseudomonadati</taxon>
        <taxon>Pseudomonadota</taxon>
        <taxon>Gammaproteobacteria</taxon>
        <taxon>Pseudomonadales</taxon>
        <taxon>Pseudomonadaceae</taxon>
        <taxon>Pseudomonas</taxon>
    </lineage>
</organism>
<evidence type="ECO:0000256" key="1">
    <source>
        <dbReference type="SAM" id="SignalP"/>
    </source>
</evidence>
<dbReference type="Proteomes" id="UP000242915">
    <property type="component" value="Unassembled WGS sequence"/>
</dbReference>
<keyword evidence="3" id="KW-1185">Reference proteome</keyword>
<gene>
    <name evidence="2" type="ORF">SAMN05216255_0179</name>
</gene>
<protein>
    <submittedName>
        <fullName evidence="2">Uncharacterized protein</fullName>
    </submittedName>
</protein>
<feature type="signal peptide" evidence="1">
    <location>
        <begin position="1"/>
        <end position="19"/>
    </location>
</feature>
<name>A0A238Z756_9PSED</name>
<evidence type="ECO:0000313" key="2">
    <source>
        <dbReference type="EMBL" id="SNR78828.1"/>
    </source>
</evidence>
<dbReference type="RefSeq" id="WP_089358494.1">
    <property type="nucleotide sequence ID" value="NZ_FZOG01000001.1"/>
</dbReference>
<dbReference type="AlphaFoldDB" id="A0A238Z756"/>
<accession>A0A238Z756</accession>
<feature type="chain" id="PRO_5012353554" evidence="1">
    <location>
        <begin position="20"/>
        <end position="201"/>
    </location>
</feature>
<evidence type="ECO:0000313" key="3">
    <source>
        <dbReference type="Proteomes" id="UP000242915"/>
    </source>
</evidence>
<keyword evidence="1" id="KW-0732">Signal</keyword>
<dbReference type="EMBL" id="FZOG01000001">
    <property type="protein sequence ID" value="SNR78828.1"/>
    <property type="molecule type" value="Genomic_DNA"/>
</dbReference>
<proteinExistence type="predicted"/>
<sequence length="201" mass="21478">MIYKALVIVPLVFATTLHAEMQALDDATLSQFNGRGGVYLSGELSINKEGGVLWDTPATNNPATWSANQRSCSAVGSTVPGDCGLRVAVRAEESGGWYVLDNIKGIFSFEGLTLRTRMINSGFGGDGAVFNQDVLEFGLPNEIVFKDANFTFGVSNQGGWRNKALSVAQGGDPSYQQTNIFSITIDGTTRVQGNVLVFPSN</sequence>